<proteinExistence type="inferred from homology"/>
<comment type="subcellular location">
    <subcellularLocation>
        <location evidence="1 6">Cytoplasm</location>
        <location evidence="1 6">Cytoskeleton</location>
    </subcellularLocation>
</comment>
<dbReference type="SUPFAM" id="SSF69060">
    <property type="entry name" value="Arp2/3 complex 21 kDa subunit ARPC3"/>
    <property type="match status" value="1"/>
</dbReference>
<organism evidence="7 8">
    <name type="scientific">Kluyveromyces dobzhanskii CBS 2104</name>
    <dbReference type="NCBI Taxonomy" id="1427455"/>
    <lineage>
        <taxon>Eukaryota</taxon>
        <taxon>Fungi</taxon>
        <taxon>Dikarya</taxon>
        <taxon>Ascomycota</taxon>
        <taxon>Saccharomycotina</taxon>
        <taxon>Saccharomycetes</taxon>
        <taxon>Saccharomycetales</taxon>
        <taxon>Saccharomycetaceae</taxon>
        <taxon>Kluyveromyces</taxon>
    </lineage>
</organism>
<protein>
    <recommendedName>
        <fullName evidence="6">Actin-related protein 2/3 complex subunit 3</fullName>
    </recommendedName>
</protein>
<dbReference type="GO" id="GO:0005885">
    <property type="term" value="C:Arp2/3 protein complex"/>
    <property type="evidence" value="ECO:0007669"/>
    <property type="project" value="UniProtKB-UniRule"/>
</dbReference>
<dbReference type="GO" id="GO:0030833">
    <property type="term" value="P:regulation of actin filament polymerization"/>
    <property type="evidence" value="ECO:0007669"/>
    <property type="project" value="InterPro"/>
</dbReference>
<accession>A0A0A8L2B8</accession>
<dbReference type="PIRSF" id="PIRSF016315">
    <property type="entry name" value="ARP2/3_P21-Arc"/>
    <property type="match status" value="1"/>
</dbReference>
<dbReference type="Gene3D" id="1.10.1760.10">
    <property type="entry name" value="Actin-related protein 2/3 complex subunit 3"/>
    <property type="match status" value="1"/>
</dbReference>
<dbReference type="Proteomes" id="UP000031516">
    <property type="component" value="Unassembled WGS sequence"/>
</dbReference>
<dbReference type="OrthoDB" id="200404at2759"/>
<dbReference type="PANTHER" id="PTHR12391">
    <property type="entry name" value="ARP2/3 COMPLEX 21 KD SUBUNIT"/>
    <property type="match status" value="1"/>
</dbReference>
<comment type="function">
    <text evidence="6">Functions as component of the Arp2/3 complex which is involved in regulation of actin polymerization and together with an activating nucleation-promoting factor (NPF) mediates the formation of branched actin networks.</text>
</comment>
<sequence length="176" mass="20314">MPAFHSTFLADPASDRFVGNFVLLPLNTKYRGPAYQSNSDYDIIDECLDLFRANSFFKNFEIKSPADRVLIYGILFINDCLANLNLSTTHNEAVKKLMNLALDSFSIPGTPGFPLNTVYSIPLENPADVELLKSYIQQFRQELAMRLLERVYKDNREIPSKFWLAFTRRRFMNKSL</sequence>
<gene>
    <name evidence="7" type="ORF">KLDO_g721</name>
</gene>
<keyword evidence="5 6" id="KW-0206">Cytoskeleton</keyword>
<comment type="subunit">
    <text evidence="6">Component of the Arp2/3 complex.</text>
</comment>
<evidence type="ECO:0000256" key="1">
    <source>
        <dbReference type="ARBA" id="ARBA00004245"/>
    </source>
</evidence>
<evidence type="ECO:0000313" key="7">
    <source>
        <dbReference type="EMBL" id="CDO92401.1"/>
    </source>
</evidence>
<dbReference type="GO" id="GO:0034314">
    <property type="term" value="P:Arp2/3 complex-mediated actin nucleation"/>
    <property type="evidence" value="ECO:0007669"/>
    <property type="project" value="UniProtKB-UniRule"/>
</dbReference>
<evidence type="ECO:0000256" key="5">
    <source>
        <dbReference type="ARBA" id="ARBA00023212"/>
    </source>
</evidence>
<comment type="caution">
    <text evidence="7">The sequence shown here is derived from an EMBL/GenBank/DDBJ whole genome shotgun (WGS) entry which is preliminary data.</text>
</comment>
<evidence type="ECO:0000256" key="6">
    <source>
        <dbReference type="PIRNR" id="PIRNR016315"/>
    </source>
</evidence>
<reference evidence="7 8" key="1">
    <citation type="submission" date="2014-03" db="EMBL/GenBank/DDBJ databases">
        <title>The genome of Kluyveromyces dobzhanskii.</title>
        <authorList>
            <person name="Nystedt B."/>
            <person name="Astrom S."/>
        </authorList>
    </citation>
    <scope>NUCLEOTIDE SEQUENCE [LARGE SCALE GENOMIC DNA]</scope>
    <source>
        <strain evidence="7 8">CBS 2104</strain>
    </source>
</reference>
<dbReference type="FunFam" id="1.10.1760.10:FF:000002">
    <property type="entry name" value="Actin-related protein 2/3 complex subunit 3"/>
    <property type="match status" value="1"/>
</dbReference>
<dbReference type="InterPro" id="IPR007204">
    <property type="entry name" value="ARPC3"/>
</dbReference>
<comment type="similarity">
    <text evidence="2 6">Belongs to the ARPC3 family.</text>
</comment>
<dbReference type="Pfam" id="PF04062">
    <property type="entry name" value="P21-Arc"/>
    <property type="match status" value="1"/>
</dbReference>
<keyword evidence="3 6" id="KW-0963">Cytoplasm</keyword>
<evidence type="ECO:0000256" key="4">
    <source>
        <dbReference type="ARBA" id="ARBA00023203"/>
    </source>
</evidence>
<name>A0A0A8L2B8_9SACH</name>
<keyword evidence="4 6" id="KW-0009">Actin-binding</keyword>
<dbReference type="EMBL" id="CCBQ010000013">
    <property type="protein sequence ID" value="CDO92401.1"/>
    <property type="molecule type" value="Genomic_DNA"/>
</dbReference>
<keyword evidence="8" id="KW-1185">Reference proteome</keyword>
<evidence type="ECO:0000256" key="2">
    <source>
        <dbReference type="ARBA" id="ARBA00010856"/>
    </source>
</evidence>
<evidence type="ECO:0000256" key="3">
    <source>
        <dbReference type="ARBA" id="ARBA00022490"/>
    </source>
</evidence>
<dbReference type="InterPro" id="IPR036753">
    <property type="entry name" value="ARPC3_sf"/>
</dbReference>
<dbReference type="GO" id="GO:0003779">
    <property type="term" value="F:actin binding"/>
    <property type="evidence" value="ECO:0007669"/>
    <property type="project" value="UniProtKB-KW"/>
</dbReference>
<dbReference type="AlphaFoldDB" id="A0A0A8L2B8"/>
<evidence type="ECO:0000313" key="8">
    <source>
        <dbReference type="Proteomes" id="UP000031516"/>
    </source>
</evidence>